<accession>A0A5D4XNU3</accession>
<dbReference type="Proteomes" id="UP000324973">
    <property type="component" value="Unassembled WGS sequence"/>
</dbReference>
<evidence type="ECO:0000313" key="1">
    <source>
        <dbReference type="EMBL" id="TYT25603.1"/>
    </source>
</evidence>
<organism evidence="1 2">
    <name type="scientific">Luteimonas viscosa</name>
    <dbReference type="NCBI Taxonomy" id="1132694"/>
    <lineage>
        <taxon>Bacteria</taxon>
        <taxon>Pseudomonadati</taxon>
        <taxon>Pseudomonadota</taxon>
        <taxon>Gammaproteobacteria</taxon>
        <taxon>Lysobacterales</taxon>
        <taxon>Lysobacteraceae</taxon>
        <taxon>Luteimonas</taxon>
    </lineage>
</organism>
<dbReference type="EMBL" id="VTFT01000001">
    <property type="protein sequence ID" value="TYT25603.1"/>
    <property type="molecule type" value="Genomic_DNA"/>
</dbReference>
<comment type="caution">
    <text evidence="1">The sequence shown here is derived from an EMBL/GenBank/DDBJ whole genome shotgun (WGS) entry which is preliminary data.</text>
</comment>
<name>A0A5D4XNU3_9GAMM</name>
<keyword evidence="2" id="KW-1185">Reference proteome</keyword>
<dbReference type="Pfam" id="PF14315">
    <property type="entry name" value="DUF4380"/>
    <property type="match status" value="1"/>
</dbReference>
<reference evidence="1 2" key="1">
    <citation type="submission" date="2019-08" db="EMBL/GenBank/DDBJ databases">
        <title>Luteimonas viscosus sp. nov., isolated from soil of a sunflower field.</title>
        <authorList>
            <person name="Jianli Z."/>
            <person name="Ying Z."/>
        </authorList>
    </citation>
    <scope>NUCLEOTIDE SEQUENCE [LARGE SCALE GENOMIC DNA]</scope>
    <source>
        <strain evidence="1 2">XBU10</strain>
    </source>
</reference>
<dbReference type="AlphaFoldDB" id="A0A5D4XNU3"/>
<dbReference type="OrthoDB" id="5697126at2"/>
<dbReference type="RefSeq" id="WP_149102154.1">
    <property type="nucleotide sequence ID" value="NZ_VTFT01000001.1"/>
</dbReference>
<proteinExistence type="predicted"/>
<protein>
    <submittedName>
        <fullName evidence="1">DUF4380 domain-containing protein</fullName>
    </submittedName>
</protein>
<sequence length="357" mass="38723">MRPRLPVVGILVAALLCLPAFVVAGAERVRLDDGHLQVEIAPALGGRIVHVSLPGRPNLLKVGAAVDAVPDPVPAADGENIPYMGHELWTGPQSRWWLDQDVNPQRRAAAAQWPPDPWLANARNRIVEQAADRLVLEGMPSPVSGLQATQAFRLSGTAPATLELSAEAVNIRDREVRRDLWFNTRLPAGSRVFVPVAAPEDARLRADETEVYAGPVAWWEDGVYSLRLDPPPPGKRGRRGKIFIAPSAGWIAGFNAGQLLLIRFERQPDEAIDPEHGQVELYLDWHHADPDAGLLELEVHAPMRSLAPGETMRAGETWTVFAYDGPDELEAQRSALAQALVALGIEGGQAPAISPAE</sequence>
<gene>
    <name evidence="1" type="ORF">FZO89_04635</name>
</gene>
<dbReference type="InterPro" id="IPR025488">
    <property type="entry name" value="DUF4380"/>
</dbReference>
<evidence type="ECO:0000313" key="2">
    <source>
        <dbReference type="Proteomes" id="UP000324973"/>
    </source>
</evidence>